<comment type="caution">
    <text evidence="1">The sequence shown here is derived from an EMBL/GenBank/DDBJ whole genome shotgun (WGS) entry which is preliminary data.</text>
</comment>
<dbReference type="EMBL" id="RCBY01000428">
    <property type="protein sequence ID" value="RQH19906.1"/>
    <property type="molecule type" value="Genomic_DNA"/>
</dbReference>
<reference evidence="1 2" key="1">
    <citation type="journal article" date="2018" name="ACS Chem. Biol.">
        <title>Ketoreductase domain dysfunction expands chemodiversity: malyngamide biosynthesis in the cyanobacterium Okeania hirsuta.</title>
        <authorList>
            <person name="Moss N.A."/>
            <person name="Leao T."/>
            <person name="Rankin M."/>
            <person name="McCullough T.M."/>
            <person name="Qu P."/>
            <person name="Korobeynikov A."/>
            <person name="Smith J.L."/>
            <person name="Gerwick L."/>
            <person name="Gerwick W.H."/>
        </authorList>
    </citation>
    <scope>NUCLEOTIDE SEQUENCE [LARGE SCALE GENOMIC DNA]</scope>
    <source>
        <strain evidence="1 2">PAB10Feb10-1</strain>
    </source>
</reference>
<dbReference type="Proteomes" id="UP000269154">
    <property type="component" value="Unassembled WGS sequence"/>
</dbReference>
<protein>
    <submittedName>
        <fullName evidence="1">Chemotaxis protein CheB</fullName>
    </submittedName>
</protein>
<feature type="non-terminal residue" evidence="1">
    <location>
        <position position="1"/>
    </location>
</feature>
<dbReference type="SUPFAM" id="SSF51120">
    <property type="entry name" value="beta-Roll"/>
    <property type="match status" value="1"/>
</dbReference>
<keyword evidence="2" id="KW-1185">Reference proteome</keyword>
<dbReference type="InterPro" id="IPR011049">
    <property type="entry name" value="Serralysin-like_metalloprot_C"/>
</dbReference>
<dbReference type="Gene3D" id="2.150.10.10">
    <property type="entry name" value="Serralysin-like metalloprotease, C-terminal"/>
    <property type="match status" value="1"/>
</dbReference>
<proteinExistence type="predicted"/>
<name>A0A3N6R1U9_9CYAN</name>
<dbReference type="AlphaFoldDB" id="A0A3N6R1U9"/>
<dbReference type="PROSITE" id="PS00330">
    <property type="entry name" value="HEMOLYSIN_CALCIUM"/>
    <property type="match status" value="1"/>
</dbReference>
<evidence type="ECO:0000313" key="2">
    <source>
        <dbReference type="Proteomes" id="UP000269154"/>
    </source>
</evidence>
<organism evidence="1 2">
    <name type="scientific">Okeania hirsuta</name>
    <dbReference type="NCBI Taxonomy" id="1458930"/>
    <lineage>
        <taxon>Bacteria</taxon>
        <taxon>Bacillati</taxon>
        <taxon>Cyanobacteriota</taxon>
        <taxon>Cyanophyceae</taxon>
        <taxon>Oscillatoriophycideae</taxon>
        <taxon>Oscillatoriales</taxon>
        <taxon>Microcoleaceae</taxon>
        <taxon>Okeania</taxon>
    </lineage>
</organism>
<evidence type="ECO:0000313" key="1">
    <source>
        <dbReference type="EMBL" id="RQH19906.1"/>
    </source>
</evidence>
<accession>A0A3N6R1U9</accession>
<dbReference type="InterPro" id="IPR018511">
    <property type="entry name" value="Hemolysin-typ_Ca-bd_CS"/>
</dbReference>
<gene>
    <name evidence="1" type="ORF">D5R40_32215</name>
</gene>
<sequence length="102" mass="10338">GVGADFLSGDLGADTISGGIGQDTFNITRDSGGPGVSSADFINDFSNEDLIGLSNGLSFEELSIFASEDNPDNTIISVGGTNGNFLAVLEGVESSTIDSRTS</sequence>